<sequence>MILPIPLLYGLNYIVDKGLQRSNYIYYSEWNDLFAGKINADLLICGSSRALQDISPAILDTSLGLNTYNLGMDGTHFSIQYDRVKMYLLYNKAPKYIVQTMDFTSFAERNSMDNQLQFMPYLSNPIVIEYTAKYKDHYSWSERYFPLFKYNNQWPIIEEGVKSYLGHGMPPIKIKGYFAQNKKWDYTFDRYIQRVPYPVGVHLAGYSLNRFYDYLAFCNKKGIKVIIVFPPVYYEFLRYCKNRDYILGIFRNCQAKYGTTFLDYSNDELSRSRDNFYNSQHLNKGGAEIFSSKLANDLKPLLK</sequence>
<keyword evidence="2" id="KW-1185">Reference proteome</keyword>
<evidence type="ECO:0000313" key="2">
    <source>
        <dbReference type="Proteomes" id="UP000239872"/>
    </source>
</evidence>
<proteinExistence type="predicted"/>
<dbReference type="SUPFAM" id="SSF52266">
    <property type="entry name" value="SGNH hydrolase"/>
    <property type="match status" value="1"/>
</dbReference>
<dbReference type="AlphaFoldDB" id="A0A2S7SUS8"/>
<evidence type="ECO:0000313" key="1">
    <source>
        <dbReference type="EMBL" id="PQJ10682.1"/>
    </source>
</evidence>
<dbReference type="Proteomes" id="UP000239872">
    <property type="component" value="Unassembled WGS sequence"/>
</dbReference>
<organism evidence="1 2">
    <name type="scientific">Flavipsychrobacter stenotrophus</name>
    <dbReference type="NCBI Taxonomy" id="2077091"/>
    <lineage>
        <taxon>Bacteria</taxon>
        <taxon>Pseudomonadati</taxon>
        <taxon>Bacteroidota</taxon>
        <taxon>Chitinophagia</taxon>
        <taxon>Chitinophagales</taxon>
        <taxon>Chitinophagaceae</taxon>
        <taxon>Flavipsychrobacter</taxon>
    </lineage>
</organism>
<evidence type="ECO:0008006" key="3">
    <source>
        <dbReference type="Google" id="ProtNLM"/>
    </source>
</evidence>
<accession>A0A2S7SUS8</accession>
<reference evidence="1 2" key="1">
    <citation type="submission" date="2018-01" db="EMBL/GenBank/DDBJ databases">
        <title>A novel member of the phylum Bacteroidetes isolated from glacier ice.</title>
        <authorList>
            <person name="Liu Q."/>
            <person name="Xin Y.-H."/>
        </authorList>
    </citation>
    <scope>NUCLEOTIDE SEQUENCE [LARGE SCALE GENOMIC DNA]</scope>
    <source>
        <strain evidence="1 2">RB1R16</strain>
    </source>
</reference>
<gene>
    <name evidence="1" type="ORF">CJD36_011970</name>
</gene>
<comment type="caution">
    <text evidence="1">The sequence shown here is derived from an EMBL/GenBank/DDBJ whole genome shotgun (WGS) entry which is preliminary data.</text>
</comment>
<protein>
    <recommendedName>
        <fullName evidence="3">DUF1574 domain-containing protein</fullName>
    </recommendedName>
</protein>
<name>A0A2S7SUS8_9BACT</name>
<dbReference type="EMBL" id="PPSL01000003">
    <property type="protein sequence ID" value="PQJ10682.1"/>
    <property type="molecule type" value="Genomic_DNA"/>
</dbReference>